<keyword evidence="5" id="KW-0436">Ligase</keyword>
<dbReference type="InterPro" id="IPR002306">
    <property type="entry name" value="Trp-tRNA-ligase"/>
</dbReference>
<keyword evidence="9" id="KW-0689">Ribosomal protein</keyword>
<keyword evidence="10 19" id="KW-0030">Aminoacyl-tRNA synthetase</keyword>
<feature type="domain" description="Small ribosomal subunit protein uS10" evidence="18">
    <location>
        <begin position="299"/>
        <end position="396"/>
    </location>
</feature>
<dbReference type="GO" id="GO:0005759">
    <property type="term" value="C:mitochondrial matrix"/>
    <property type="evidence" value="ECO:0007669"/>
    <property type="project" value="UniProtKB-SubCell"/>
</dbReference>
<dbReference type="Pfam" id="PF00338">
    <property type="entry name" value="Ribosomal_S10"/>
    <property type="match status" value="1"/>
</dbReference>
<sequence>MPELCDERLDELLKEAASRLATKQLSRPKDCSLIAIAAAPVDPTLESKAQPKAQESKSITLRDPRPAEDKTHDNAGPGWFGIPKTDPNDPDLKRDLQILHMRGTAIDPKRHYKKESLKARMPRYAHVGRIVEGPTEFHSARLTRKERKQTLVDELLSAEKASGKFRSKYENIQVKKASGRKAHYKKLIERRRRNHTSNLAERGQDEHLANKSKSIETGATRRGLQANRFVLFFQAIAQRQPWLRSLATSTQQTTSDKPEASGNVLAKNEQDEPRYPRSIQALYLQPLRREAEYGIPSCDLQLRSYSLRNLEFFADFALRAAYYLKLPAFGPVPLPRITERWTVPRSSFIFKKSQENFERVTLRRLVQIRDGNPETVQLWLAFLQKHAYYGIGMKANVWDFDKLGVGKTMDTIDQAAGEVIESKWSHLGQNRDLDTVKKVEEFLDKAEIFQWHRLTTSSVPEQAILAMWRHMRPVARRFTISDGRRAASTEKPKVIFSGIQPTGTPHLGNYAGAIRQWVQLQSEPADLCKLIYSVVDLHAITVPQQAKQLKQWKRETLAALLAAGIDPERSILFYQSSVSAHSELMWILSCTASMGYLSRMTQWKSKLSLSSDATILDEGAKASLKLGLFSYPVLQAADILVHRATHVPVGDDQRQHLEFARECVTNFNHNFGPHLVPPETITSTARRVMSLQQPKQKMSKSAADPRSRILITDTPDEIHKKIMCARTDSSNHISYDPDNRPGVSNLLEILSIFDAQGRKPAQLAESLSKESLKDLKQAVSAAVVQGLDGIRERYFDFLSADEGKYLDAVEAQGAKKARLSAEETMAAVRVATGL</sequence>
<dbReference type="AlphaFoldDB" id="A0A1B7YP89"/>
<dbReference type="InterPro" id="IPR027486">
    <property type="entry name" value="Ribosomal_uS10_dom"/>
</dbReference>
<feature type="region of interest" description="Disordered" evidence="17">
    <location>
        <begin position="191"/>
        <end position="213"/>
    </location>
</feature>
<evidence type="ECO:0000313" key="19">
    <source>
        <dbReference type="EMBL" id="OBR13875.1"/>
    </source>
</evidence>
<evidence type="ECO:0000256" key="5">
    <source>
        <dbReference type="ARBA" id="ARBA00022598"/>
    </source>
</evidence>
<comment type="similarity">
    <text evidence="3">Belongs to the universal ribosomal protein uS10 family.</text>
</comment>
<evidence type="ECO:0000256" key="15">
    <source>
        <dbReference type="ARBA" id="ARBA00069760"/>
    </source>
</evidence>
<dbReference type="InterPro" id="IPR014810">
    <property type="entry name" value="Fcf2_C"/>
</dbReference>
<dbReference type="SUPFAM" id="SSF52374">
    <property type="entry name" value="Nucleotidylyl transferase"/>
    <property type="match status" value="1"/>
</dbReference>
<dbReference type="EC" id="6.1.1.2" evidence="4"/>
<dbReference type="NCBIfam" id="TIGR00233">
    <property type="entry name" value="trpS"/>
    <property type="match status" value="1"/>
</dbReference>
<accession>A0A1B7YP89</accession>
<keyword evidence="11" id="KW-0687">Ribonucleoprotein</keyword>
<keyword evidence="20" id="KW-1185">Reference proteome</keyword>
<dbReference type="FunFam" id="1.10.240.10:FF:000002">
    <property type="entry name" value="Tryptophan--tRNA ligase"/>
    <property type="match status" value="1"/>
</dbReference>
<organism evidence="19 20">
    <name type="scientific">Colletotrichum higginsianum (strain IMI 349063)</name>
    <name type="common">Crucifer anthracnose fungus</name>
    <dbReference type="NCBI Taxonomy" id="759273"/>
    <lineage>
        <taxon>Eukaryota</taxon>
        <taxon>Fungi</taxon>
        <taxon>Dikarya</taxon>
        <taxon>Ascomycota</taxon>
        <taxon>Pezizomycotina</taxon>
        <taxon>Sordariomycetes</taxon>
        <taxon>Hypocreomycetidae</taxon>
        <taxon>Glomerellales</taxon>
        <taxon>Glomerellaceae</taxon>
        <taxon>Colletotrichum</taxon>
        <taxon>Colletotrichum destructivum species complex</taxon>
    </lineage>
</organism>
<dbReference type="FunFam" id="3.30.70.600:FF:000003">
    <property type="entry name" value="30S ribosomal protein S10"/>
    <property type="match status" value="1"/>
</dbReference>
<dbReference type="HAMAP" id="MF_00508">
    <property type="entry name" value="Ribosomal_uS10"/>
    <property type="match status" value="1"/>
</dbReference>
<dbReference type="InterPro" id="IPR036838">
    <property type="entry name" value="Ribosomal_uS10_dom_sf"/>
</dbReference>
<evidence type="ECO:0000256" key="3">
    <source>
        <dbReference type="ARBA" id="ARBA00007102"/>
    </source>
</evidence>
<dbReference type="SMART" id="SM01403">
    <property type="entry name" value="Ribosomal_S10"/>
    <property type="match status" value="1"/>
</dbReference>
<dbReference type="GO" id="GO:0003735">
    <property type="term" value="F:structural constituent of ribosome"/>
    <property type="evidence" value="ECO:0007669"/>
    <property type="project" value="InterPro"/>
</dbReference>
<dbReference type="GO" id="GO:0004830">
    <property type="term" value="F:tryptophan-tRNA ligase activity"/>
    <property type="evidence" value="ECO:0007669"/>
    <property type="project" value="UniProtKB-EC"/>
</dbReference>
<evidence type="ECO:0000256" key="4">
    <source>
        <dbReference type="ARBA" id="ARBA00013161"/>
    </source>
</evidence>
<dbReference type="Gene3D" id="3.40.50.620">
    <property type="entry name" value="HUPs"/>
    <property type="match status" value="1"/>
</dbReference>
<evidence type="ECO:0000256" key="6">
    <source>
        <dbReference type="ARBA" id="ARBA00022741"/>
    </source>
</evidence>
<dbReference type="Proteomes" id="UP000092177">
    <property type="component" value="Chromosome 2"/>
</dbReference>
<evidence type="ECO:0000256" key="2">
    <source>
        <dbReference type="ARBA" id="ARBA00005594"/>
    </source>
</evidence>
<name>A0A1B7YP89_COLHI</name>
<keyword evidence="6" id="KW-0547">Nucleotide-binding</keyword>
<evidence type="ECO:0000256" key="7">
    <source>
        <dbReference type="ARBA" id="ARBA00022840"/>
    </source>
</evidence>
<proteinExistence type="inferred from homology"/>
<evidence type="ECO:0000256" key="13">
    <source>
        <dbReference type="ARBA" id="ARBA00035261"/>
    </source>
</evidence>
<evidence type="ECO:0000259" key="18">
    <source>
        <dbReference type="SMART" id="SM01403"/>
    </source>
</evidence>
<feature type="region of interest" description="Disordered" evidence="17">
    <location>
        <begin position="247"/>
        <end position="272"/>
    </location>
</feature>
<dbReference type="KEGG" id="chig:CH63R_02601"/>
<comment type="similarity">
    <text evidence="2">Belongs to the class-I aminoacyl-tRNA synthetase family.</text>
</comment>
<dbReference type="FunFam" id="3.40.50.620:FF:000082">
    <property type="entry name" value="MSW1p Mitochondrial tryptophanyl-tRNA synthetase"/>
    <property type="match status" value="1"/>
</dbReference>
<evidence type="ECO:0000256" key="14">
    <source>
        <dbReference type="ARBA" id="ARBA00042916"/>
    </source>
</evidence>
<feature type="region of interest" description="Disordered" evidence="17">
    <location>
        <begin position="40"/>
        <end position="92"/>
    </location>
</feature>
<dbReference type="Gene3D" id="1.10.240.10">
    <property type="entry name" value="Tyrosyl-Transfer RNA Synthetase"/>
    <property type="match status" value="1"/>
</dbReference>
<dbReference type="Pfam" id="PF08698">
    <property type="entry name" value="Fcf2"/>
    <property type="match status" value="1"/>
</dbReference>
<dbReference type="VEuPathDB" id="FungiDB:CH63R_02601"/>
<dbReference type="InterPro" id="IPR001848">
    <property type="entry name" value="Ribosomal_uS10"/>
</dbReference>
<dbReference type="RefSeq" id="XP_018162392.1">
    <property type="nucleotide sequence ID" value="XM_018297576.1"/>
</dbReference>
<dbReference type="GO" id="GO:0070183">
    <property type="term" value="P:mitochondrial tryptophanyl-tRNA aminoacylation"/>
    <property type="evidence" value="ECO:0007669"/>
    <property type="project" value="TreeGrafter"/>
</dbReference>
<dbReference type="GO" id="GO:0005840">
    <property type="term" value="C:ribosome"/>
    <property type="evidence" value="ECO:0007669"/>
    <property type="project" value="UniProtKB-KW"/>
</dbReference>
<keyword evidence="7" id="KW-0067">ATP-binding</keyword>
<evidence type="ECO:0000256" key="10">
    <source>
        <dbReference type="ARBA" id="ARBA00023146"/>
    </source>
</evidence>
<feature type="compositionally biased region" description="Basic and acidic residues" evidence="17">
    <location>
        <begin position="60"/>
        <end position="73"/>
    </location>
</feature>
<dbReference type="InterPro" id="IPR002305">
    <property type="entry name" value="aa-tRNA-synth_Ic"/>
</dbReference>
<dbReference type="GO" id="GO:1990904">
    <property type="term" value="C:ribonucleoprotein complex"/>
    <property type="evidence" value="ECO:0007669"/>
    <property type="project" value="UniProtKB-KW"/>
</dbReference>
<dbReference type="PANTHER" id="PTHR43766">
    <property type="entry name" value="TRYPTOPHAN--TRNA LIGASE, MITOCHONDRIAL"/>
    <property type="match status" value="1"/>
</dbReference>
<dbReference type="OrthoDB" id="366214at2759"/>
<evidence type="ECO:0000256" key="17">
    <source>
        <dbReference type="SAM" id="MobiDB-lite"/>
    </source>
</evidence>
<comment type="subcellular location">
    <subcellularLocation>
        <location evidence="1">Mitochondrion matrix</location>
    </subcellularLocation>
</comment>
<evidence type="ECO:0000256" key="11">
    <source>
        <dbReference type="ARBA" id="ARBA00023274"/>
    </source>
</evidence>
<dbReference type="SUPFAM" id="SSF54999">
    <property type="entry name" value="Ribosomal protein S10"/>
    <property type="match status" value="1"/>
</dbReference>
<dbReference type="PROSITE" id="PS00178">
    <property type="entry name" value="AA_TRNA_LIGASE_I"/>
    <property type="match status" value="1"/>
</dbReference>
<dbReference type="PRINTS" id="PR01039">
    <property type="entry name" value="TRNASYNTHTRP"/>
</dbReference>
<evidence type="ECO:0000313" key="20">
    <source>
        <dbReference type="Proteomes" id="UP000092177"/>
    </source>
</evidence>
<gene>
    <name evidence="19" type="ORF">CH63R_02601</name>
</gene>
<evidence type="ECO:0000256" key="16">
    <source>
        <dbReference type="ARBA" id="ARBA00078476"/>
    </source>
</evidence>
<evidence type="ECO:0000256" key="9">
    <source>
        <dbReference type="ARBA" id="ARBA00022980"/>
    </source>
</evidence>
<comment type="caution">
    <text evidence="19">The sequence shown here is derived from an EMBL/GenBank/DDBJ whole genome shotgun (WGS) entry which is preliminary data.</text>
</comment>
<evidence type="ECO:0000256" key="1">
    <source>
        <dbReference type="ARBA" id="ARBA00004305"/>
    </source>
</evidence>
<reference evidence="20" key="1">
    <citation type="journal article" date="2017" name="BMC Genomics">
        <title>Gapless genome assembly of Colletotrichum higginsianum reveals chromosome structure and association of transposable elements with secondary metabolite gene clusters.</title>
        <authorList>
            <person name="Dallery J.-F."/>
            <person name="Lapalu N."/>
            <person name="Zampounis A."/>
            <person name="Pigne S."/>
            <person name="Luyten I."/>
            <person name="Amselem J."/>
            <person name="Wittenberg A.H.J."/>
            <person name="Zhou S."/>
            <person name="de Queiroz M.V."/>
            <person name="Robin G.P."/>
            <person name="Auger A."/>
            <person name="Hainaut M."/>
            <person name="Henrissat B."/>
            <person name="Kim K.-T."/>
            <person name="Lee Y.-H."/>
            <person name="Lespinet O."/>
            <person name="Schwartz D.C."/>
            <person name="Thon M.R."/>
            <person name="O'Connell R.J."/>
        </authorList>
    </citation>
    <scope>NUCLEOTIDE SEQUENCE [LARGE SCALE GENOMIC DNA]</scope>
    <source>
        <strain evidence="20">IMI 349063</strain>
    </source>
</reference>
<dbReference type="InterPro" id="IPR050203">
    <property type="entry name" value="Trp-tRNA_synthetase"/>
</dbReference>
<dbReference type="GO" id="GO:0005524">
    <property type="term" value="F:ATP binding"/>
    <property type="evidence" value="ECO:0007669"/>
    <property type="project" value="UniProtKB-KW"/>
</dbReference>
<dbReference type="InterPro" id="IPR001412">
    <property type="entry name" value="aa-tRNA-synth_I_CS"/>
</dbReference>
<dbReference type="GeneID" id="28861683"/>
<dbReference type="Gene3D" id="3.30.70.600">
    <property type="entry name" value="Ribosomal protein S10 domain"/>
    <property type="match status" value="1"/>
</dbReference>
<evidence type="ECO:0000256" key="12">
    <source>
        <dbReference type="ARBA" id="ARBA00030268"/>
    </source>
</evidence>
<keyword evidence="8" id="KW-0648">Protein biosynthesis</keyword>
<dbReference type="CDD" id="cd00806">
    <property type="entry name" value="TrpRS_core"/>
    <property type="match status" value="1"/>
</dbReference>
<evidence type="ECO:0000256" key="8">
    <source>
        <dbReference type="ARBA" id="ARBA00022917"/>
    </source>
</evidence>
<dbReference type="EMBL" id="LTAN01000002">
    <property type="protein sequence ID" value="OBR13875.1"/>
    <property type="molecule type" value="Genomic_DNA"/>
</dbReference>
<dbReference type="Pfam" id="PF00579">
    <property type="entry name" value="tRNA-synt_1b"/>
    <property type="match status" value="1"/>
</dbReference>
<protein>
    <recommendedName>
        <fullName evidence="13">Small ribosomal subunit protein uS10m</fullName>
        <ecNumber evidence="4">6.1.1.2</ecNumber>
    </recommendedName>
    <alternativeName>
        <fullName evidence="14">37S ribosomal protein S10, mitochondrial</fullName>
    </alternativeName>
    <alternativeName>
        <fullName evidence="16">Mitochondrial ribosomal small subunit protein 10</fullName>
    </alternativeName>
    <alternativeName>
        <fullName evidence="15">Tryptophan--tRNA ligase, mitochondrial</fullName>
    </alternativeName>
    <alternativeName>
        <fullName evidence="12">Tryptophanyl-tRNA synthetase</fullName>
    </alternativeName>
</protein>
<dbReference type="PANTHER" id="PTHR43766:SF1">
    <property type="entry name" value="TRYPTOPHAN--TRNA LIGASE, MITOCHONDRIAL"/>
    <property type="match status" value="1"/>
</dbReference>
<dbReference type="InterPro" id="IPR014729">
    <property type="entry name" value="Rossmann-like_a/b/a_fold"/>
</dbReference>